<comment type="caution">
    <text evidence="7">The sequence shown here is derived from an EMBL/GenBank/DDBJ whole genome shotgun (WGS) entry which is preliminary data.</text>
</comment>
<gene>
    <name evidence="7" type="ORF">A1O3_03980</name>
</gene>
<evidence type="ECO:0000256" key="5">
    <source>
        <dbReference type="SAM" id="MobiDB-lite"/>
    </source>
</evidence>
<dbReference type="Pfam" id="PF03568">
    <property type="entry name" value="Separin_C"/>
    <property type="match status" value="1"/>
</dbReference>
<comment type="catalytic activity">
    <reaction evidence="1">
        <text>All bonds known to be hydrolyzed by this endopeptidase have arginine in P1 and an acidic residue in P4. P6 is often occupied by an acidic residue or by a hydroxy-amino-acid residue, the phosphorylation of which enhances cleavage.</text>
        <dbReference type="EC" id="3.4.22.49"/>
    </reaction>
</comment>
<evidence type="ECO:0000256" key="4">
    <source>
        <dbReference type="ARBA" id="ARBA00022829"/>
    </source>
</evidence>
<feature type="compositionally biased region" description="Basic and acidic residues" evidence="5">
    <location>
        <begin position="81"/>
        <end position="97"/>
    </location>
</feature>
<proteinExistence type="predicted"/>
<dbReference type="PANTHER" id="PTHR12792:SF0">
    <property type="entry name" value="SEPARIN"/>
    <property type="match status" value="1"/>
</dbReference>
<dbReference type="STRING" id="1182542.W9Y3F3"/>
<feature type="domain" description="Peptidase C50" evidence="6">
    <location>
        <begin position="1860"/>
        <end position="1956"/>
    </location>
</feature>
<dbReference type="Proteomes" id="UP000019478">
    <property type="component" value="Unassembled WGS sequence"/>
</dbReference>
<dbReference type="EC" id="3.4.22.49" evidence="2"/>
<evidence type="ECO:0000313" key="8">
    <source>
        <dbReference type="Proteomes" id="UP000019478"/>
    </source>
</evidence>
<keyword evidence="8" id="KW-1185">Reference proteome</keyword>
<evidence type="ECO:0000256" key="2">
    <source>
        <dbReference type="ARBA" id="ARBA00012489"/>
    </source>
</evidence>
<dbReference type="Gene3D" id="1.25.40.10">
    <property type="entry name" value="Tetratricopeptide repeat domain"/>
    <property type="match status" value="1"/>
</dbReference>
<dbReference type="InterPro" id="IPR030397">
    <property type="entry name" value="SEPARIN_core_dom"/>
</dbReference>
<dbReference type="RefSeq" id="XP_007732302.1">
    <property type="nucleotide sequence ID" value="XM_007734112.1"/>
</dbReference>
<protein>
    <recommendedName>
        <fullName evidence="2">separase</fullName>
        <ecNumber evidence="2">3.4.22.49</ecNumber>
    </recommendedName>
</protein>
<dbReference type="GO" id="GO:0044732">
    <property type="term" value="C:mitotic spindle pole body"/>
    <property type="evidence" value="ECO:0007669"/>
    <property type="project" value="TreeGrafter"/>
</dbReference>
<feature type="region of interest" description="Disordered" evidence="5">
    <location>
        <begin position="139"/>
        <end position="162"/>
    </location>
</feature>
<dbReference type="HOGENOM" id="CLU_000454_0_0_1"/>
<dbReference type="GO" id="GO:0072686">
    <property type="term" value="C:mitotic spindle"/>
    <property type="evidence" value="ECO:0007669"/>
    <property type="project" value="TreeGrafter"/>
</dbReference>
<dbReference type="GO" id="GO:0005634">
    <property type="term" value="C:nucleus"/>
    <property type="evidence" value="ECO:0007669"/>
    <property type="project" value="InterPro"/>
</dbReference>
<dbReference type="PROSITE" id="PS51700">
    <property type="entry name" value="SEPARIN"/>
    <property type="match status" value="1"/>
</dbReference>
<dbReference type="EMBL" id="AMGY01000003">
    <property type="protein sequence ID" value="EXJ87023.1"/>
    <property type="molecule type" value="Genomic_DNA"/>
</dbReference>
<dbReference type="InterPro" id="IPR005314">
    <property type="entry name" value="Peptidase_C50"/>
</dbReference>
<evidence type="ECO:0000256" key="1">
    <source>
        <dbReference type="ARBA" id="ARBA00000451"/>
    </source>
</evidence>
<keyword evidence="3" id="KW-0378">Hydrolase</keyword>
<dbReference type="GO" id="GO:0006508">
    <property type="term" value="P:proteolysis"/>
    <property type="evidence" value="ECO:0007669"/>
    <property type="project" value="InterPro"/>
</dbReference>
<feature type="region of interest" description="Disordered" evidence="5">
    <location>
        <begin position="2005"/>
        <end position="2024"/>
    </location>
</feature>
<keyword evidence="4" id="KW-0159">Chromosome partition</keyword>
<dbReference type="GO" id="GO:0004197">
    <property type="term" value="F:cysteine-type endopeptidase activity"/>
    <property type="evidence" value="ECO:0007669"/>
    <property type="project" value="InterPro"/>
</dbReference>
<evidence type="ECO:0000313" key="7">
    <source>
        <dbReference type="EMBL" id="EXJ87023.1"/>
    </source>
</evidence>
<evidence type="ECO:0000259" key="6">
    <source>
        <dbReference type="PROSITE" id="PS51700"/>
    </source>
</evidence>
<feature type="region of interest" description="Disordered" evidence="5">
    <location>
        <begin position="50"/>
        <end position="97"/>
    </location>
</feature>
<dbReference type="OrthoDB" id="10255632at2759"/>
<dbReference type="InterPro" id="IPR011990">
    <property type="entry name" value="TPR-like_helical_dom_sf"/>
</dbReference>
<dbReference type="GeneID" id="19168102"/>
<feature type="region of interest" description="Disordered" evidence="5">
    <location>
        <begin position="1291"/>
        <end position="1327"/>
    </location>
</feature>
<dbReference type="GO" id="GO:0051307">
    <property type="term" value="P:meiotic chromosome separation"/>
    <property type="evidence" value="ECO:0007669"/>
    <property type="project" value="TreeGrafter"/>
</dbReference>
<feature type="compositionally biased region" description="Basic residues" evidence="5">
    <location>
        <begin position="1306"/>
        <end position="1316"/>
    </location>
</feature>
<accession>W9Y3F3</accession>
<dbReference type="SUPFAM" id="SSF48452">
    <property type="entry name" value="TPR-like"/>
    <property type="match status" value="1"/>
</dbReference>
<sequence>MAGAKSCSAPLTVDNIRTELNLPAPTPHTLRFLRTILGLDVWEKHGTVPAATKEVSKRPTRARNPAPAASKRCRNAPPKVPIHESSDGKGPRLSSADRRKIATEVFNSTLKQLGQAAKAEQVASRSRITKTTPLRLPSVQRALQERSPNREGKKHAIPQKKAAVQSESLDWRVVADMSHSALHYLRGCEDTDHVQGKTHETGLENASLILLDRTITLGLVAQAQCQLYEVYHRYLEEKTTQVHSTVGEANIARHLLARADAVDQASTFGFTTSMQSQGLRLALLLGPKAITKELVHALQLETVGSPAWMSMQGFQKGLHSSEQAGLQLRTISLALSKLYTLGLKPDGHAVSQEDLFDLFCLALRLKFESWTRLGHSPDPESEVWRHFHLAVKRLFAAKTSSQTAITSVVRYLRSFQRLLKLAGCDDSIPHGLAESLLQPTPSIHPQPEILTLAEEQIASTDAVTSLIFCCYSSASRLKFFPQDSEAALRAIERTTAAFIQTRFPTAAHLQRLLIYTAYLRKAALEVMMVVERKRKEPGEDPATANLQRAIVNLMYTSSGVLCRQIQATVSDIEPGPGKARPEVFLTTLIKNIEAVLSTEKCSVTRTPEMEELACDSLRSCSAVIDFLLADSSGLLSTSTLSAAVGQLKVRLSNVFWVRFLELVQQRRKLSEQAATLELSVKGIPGLPFVDQKAAYLGLKYEKLTTCYLEMGDHAMAKSMLQKAIDFNIKEGTLSEVVELLLNGRFDSAWSQPNSNCKSLARNLVTHARLTLNSSVPAGSHDLFYDNPSLPPIHRAVLLEKQIYAVAEKDLPDHQLSFWKAQVEFVFQLLGEPQYHVYKLKFANSLMHSALRKRTPVLDFLADAAHVWLRPDSDQKIGGNTFLRAFEPGCRSLFTLQFGFLTGRITKHALQENVKRLSDIIRPCRTKADVEQVLADIENTILPLQLSVEYADIFDDSDIALMALKALYHVMELGLQSAELSKANLLLRIGRAHQSLQDICSAEKAFFAAEKMLGLEEAHGLSEVEFALDYSEHFIDIDNVELCLNWLDRARHAWDNRDRADASPSNKSRLREQTALCKAAYLVSRLAFNRGQLSEATTCGRQAAKIAGGIWLSIEKAWTSDAPSSQRISADGDLESLSLGLSKLNLSSQHSPWLRANAVGSWPQIRLYCSVFSNLAALNAHCGLYQGAAWLYEEALKVARKAGRSVLEASLLSNVALLHARAGQNEKAQKGLDDLSAGGHENIPRLNQALICINQADTHLLLGDPSSAERCFVEARQHLNAEAIRSNCTQAGEVAKKKPSKTAVRPPARKTTVKPRSKTAPAIAKSTESKAGSSILSSELRTLHESLAALQAKLQLFKCPRASGFETGPGSMADGDLVNPRKSMTDALGLVQTALKLFSEDAENNVLAETAMALPVRYRSARKSGRVSFVPEGALLVRMAKPTELSKKPRQKGADQVKIKDGKALLLEAYHILSTVNDCPQGRISSDIIHTVHKIMTQISLLSTALGQPFVTSSLELVLDKLCPMDLARARERLVTLSEQATAEMSDIQSWPRLQGDDVSQASEDVDMDLDLLPASWAIVAFGLNEDRSELLVSRLSTGRSPFIVRIPLTRPDSSDAETEDLDFDSAKGELLQIIAKANSSAHDSRGSSADKSVRRSWYDERKALDQQLATLLDNIENVWFGGFRGLLAAPDTDEAALLKFGQSFARTLNRHLPSRQKSSKAAGPKVELHSHVLELFVTLGHPRQAELEDAITDLLYFVTDILQFNGERNAYDEIDFDAMVVEVLDALHAYHDEKSRRTKSTQSSHVILVLDKELQAFPWESLSCLKGQAVSRMPSLGAVWERLQAIRQQATQSDGYVVPVTGGTYILNPASDLTSTQEMFGEVFGSQLSQFKAIVNRAPQEKEFEDALHGGPLMLYFGHGGGAQYIRGGRIRRLDKCAVTLLMGCSSAKLTECGVYEPYGMPWNYLNGGSPAVVGNLWDVTDRDIDRFAMKLMSEWGLVEVKDEPKTANKEGRGKAEREREKQSVKKRGLVSLDQALAGARDECLLKYLNGAAPVMYGVPVFLE</sequence>
<dbReference type="GO" id="GO:0005737">
    <property type="term" value="C:cytoplasm"/>
    <property type="evidence" value="ECO:0007669"/>
    <property type="project" value="TreeGrafter"/>
</dbReference>
<evidence type="ECO:0000256" key="3">
    <source>
        <dbReference type="ARBA" id="ARBA00022801"/>
    </source>
</evidence>
<dbReference type="PANTHER" id="PTHR12792">
    <property type="entry name" value="EXTRA SPINDLE POLES 1-RELATED"/>
    <property type="match status" value="1"/>
</dbReference>
<name>W9Y3F3_9EURO</name>
<dbReference type="eggNOG" id="KOG1849">
    <property type="taxonomic scope" value="Eukaryota"/>
</dbReference>
<organism evidence="7 8">
    <name type="scientific">Capronia epimyces CBS 606.96</name>
    <dbReference type="NCBI Taxonomy" id="1182542"/>
    <lineage>
        <taxon>Eukaryota</taxon>
        <taxon>Fungi</taxon>
        <taxon>Dikarya</taxon>
        <taxon>Ascomycota</taxon>
        <taxon>Pezizomycotina</taxon>
        <taxon>Eurotiomycetes</taxon>
        <taxon>Chaetothyriomycetidae</taxon>
        <taxon>Chaetothyriales</taxon>
        <taxon>Herpotrichiellaceae</taxon>
        <taxon>Capronia</taxon>
    </lineage>
</organism>
<reference evidence="7 8" key="1">
    <citation type="submission" date="2013-03" db="EMBL/GenBank/DDBJ databases">
        <title>The Genome Sequence of Capronia epimyces CBS 606.96.</title>
        <authorList>
            <consortium name="The Broad Institute Genomics Platform"/>
            <person name="Cuomo C."/>
            <person name="de Hoog S."/>
            <person name="Gorbushina A."/>
            <person name="Walker B."/>
            <person name="Young S.K."/>
            <person name="Zeng Q."/>
            <person name="Gargeya S."/>
            <person name="Fitzgerald M."/>
            <person name="Haas B."/>
            <person name="Abouelleil A."/>
            <person name="Allen A.W."/>
            <person name="Alvarado L."/>
            <person name="Arachchi H.M."/>
            <person name="Berlin A.M."/>
            <person name="Chapman S.B."/>
            <person name="Gainer-Dewar J."/>
            <person name="Goldberg J."/>
            <person name="Griggs A."/>
            <person name="Gujja S."/>
            <person name="Hansen M."/>
            <person name="Howarth C."/>
            <person name="Imamovic A."/>
            <person name="Ireland A."/>
            <person name="Larimer J."/>
            <person name="McCowan C."/>
            <person name="Murphy C."/>
            <person name="Pearson M."/>
            <person name="Poon T.W."/>
            <person name="Priest M."/>
            <person name="Roberts A."/>
            <person name="Saif S."/>
            <person name="Shea T."/>
            <person name="Sisk P."/>
            <person name="Sykes S."/>
            <person name="Wortman J."/>
            <person name="Nusbaum C."/>
            <person name="Birren B."/>
        </authorList>
    </citation>
    <scope>NUCLEOTIDE SEQUENCE [LARGE SCALE GENOMIC DNA]</scope>
    <source>
        <strain evidence="7 8">CBS 606.96</strain>
    </source>
</reference>